<feature type="region of interest" description="Disordered" evidence="1">
    <location>
        <begin position="23"/>
        <end position="48"/>
    </location>
</feature>
<keyword evidence="3" id="KW-1185">Reference proteome</keyword>
<protein>
    <submittedName>
        <fullName evidence="2">Salicylate hydroxylase</fullName>
    </submittedName>
</protein>
<sequence>MMSPFMQEHALQPKEHTATAWANAEIETPATASSASSVQPLDGRSITASSVRRQYLERELRAAQENLVDIGHLERHHHTISRVPTPTSLFNLFSARGMSTRQNSRRVPRSELDAARQRNEELLARIRDLEAQMESAWALGLSDDPPPGYSI</sequence>
<reference evidence="2" key="1">
    <citation type="submission" date="2020-05" db="EMBL/GenBank/DDBJ databases">
        <title>Mycena genomes resolve the evolution of fungal bioluminescence.</title>
        <authorList>
            <person name="Tsai I.J."/>
        </authorList>
    </citation>
    <scope>NUCLEOTIDE SEQUENCE</scope>
    <source>
        <strain evidence="2">CCC161011</strain>
    </source>
</reference>
<dbReference type="EMBL" id="JACAZI010000026">
    <property type="protein sequence ID" value="KAF7334669.1"/>
    <property type="molecule type" value="Genomic_DNA"/>
</dbReference>
<dbReference type="AlphaFoldDB" id="A0A8H6X624"/>
<name>A0A8H6X624_9AGAR</name>
<evidence type="ECO:0000256" key="1">
    <source>
        <dbReference type="SAM" id="MobiDB-lite"/>
    </source>
</evidence>
<dbReference type="Proteomes" id="UP000620124">
    <property type="component" value="Unassembled WGS sequence"/>
</dbReference>
<feature type="compositionally biased region" description="Polar residues" evidence="1">
    <location>
        <begin position="30"/>
        <end position="39"/>
    </location>
</feature>
<organism evidence="2 3">
    <name type="scientific">Mycena venus</name>
    <dbReference type="NCBI Taxonomy" id="2733690"/>
    <lineage>
        <taxon>Eukaryota</taxon>
        <taxon>Fungi</taxon>
        <taxon>Dikarya</taxon>
        <taxon>Basidiomycota</taxon>
        <taxon>Agaricomycotina</taxon>
        <taxon>Agaricomycetes</taxon>
        <taxon>Agaricomycetidae</taxon>
        <taxon>Agaricales</taxon>
        <taxon>Marasmiineae</taxon>
        <taxon>Mycenaceae</taxon>
        <taxon>Mycena</taxon>
    </lineage>
</organism>
<evidence type="ECO:0000313" key="2">
    <source>
        <dbReference type="EMBL" id="KAF7334669.1"/>
    </source>
</evidence>
<proteinExistence type="predicted"/>
<accession>A0A8H6X624</accession>
<evidence type="ECO:0000313" key="3">
    <source>
        <dbReference type="Proteomes" id="UP000620124"/>
    </source>
</evidence>
<dbReference type="OrthoDB" id="3061387at2759"/>
<gene>
    <name evidence="2" type="ORF">MVEN_02297400</name>
</gene>
<comment type="caution">
    <text evidence="2">The sequence shown here is derived from an EMBL/GenBank/DDBJ whole genome shotgun (WGS) entry which is preliminary data.</text>
</comment>